<accession>A0A6L2L9L7</accession>
<feature type="region of interest" description="Disordered" evidence="3">
    <location>
        <begin position="197"/>
        <end position="221"/>
    </location>
</feature>
<dbReference type="SUPFAM" id="SSF57756">
    <property type="entry name" value="Retrovirus zinc finger-like domains"/>
    <property type="match status" value="1"/>
</dbReference>
<evidence type="ECO:0000259" key="4">
    <source>
        <dbReference type="PROSITE" id="PS50158"/>
    </source>
</evidence>
<evidence type="ECO:0000256" key="1">
    <source>
        <dbReference type="PROSITE-ProRule" id="PRU00047"/>
    </source>
</evidence>
<dbReference type="InterPro" id="IPR036875">
    <property type="entry name" value="Znf_CCHC_sf"/>
</dbReference>
<keyword evidence="5" id="KW-0548">Nucleotidyltransferase</keyword>
<feature type="coiled-coil region" evidence="2">
    <location>
        <begin position="796"/>
        <end position="879"/>
    </location>
</feature>
<dbReference type="PROSITE" id="PS50158">
    <property type="entry name" value="ZF_CCHC"/>
    <property type="match status" value="1"/>
</dbReference>
<evidence type="ECO:0000256" key="2">
    <source>
        <dbReference type="SAM" id="Coils"/>
    </source>
</evidence>
<dbReference type="SMART" id="SM00343">
    <property type="entry name" value="ZnF_C2HC"/>
    <property type="match status" value="1"/>
</dbReference>
<keyword evidence="5" id="KW-0808">Transferase</keyword>
<feature type="region of interest" description="Disordered" evidence="3">
    <location>
        <begin position="1005"/>
        <end position="1034"/>
    </location>
</feature>
<dbReference type="EMBL" id="BKCJ010004001">
    <property type="protein sequence ID" value="GEU58428.1"/>
    <property type="molecule type" value="Genomic_DNA"/>
</dbReference>
<keyword evidence="5" id="KW-0695">RNA-directed DNA polymerase</keyword>
<protein>
    <submittedName>
        <fullName evidence="5">Reverse transcriptase domain-containing protein</fullName>
    </submittedName>
</protein>
<evidence type="ECO:0000313" key="5">
    <source>
        <dbReference type="EMBL" id="GEU58428.1"/>
    </source>
</evidence>
<proteinExistence type="predicted"/>
<dbReference type="GO" id="GO:0003964">
    <property type="term" value="F:RNA-directed DNA polymerase activity"/>
    <property type="evidence" value="ECO:0007669"/>
    <property type="project" value="UniProtKB-KW"/>
</dbReference>
<dbReference type="InterPro" id="IPR001878">
    <property type="entry name" value="Znf_CCHC"/>
</dbReference>
<keyword evidence="1" id="KW-0479">Metal-binding</keyword>
<dbReference type="Gene3D" id="3.10.10.10">
    <property type="entry name" value="HIV Type 1 Reverse Transcriptase, subunit A, domain 1"/>
    <property type="match status" value="1"/>
</dbReference>
<keyword evidence="2" id="KW-0175">Coiled coil</keyword>
<feature type="region of interest" description="Disordered" evidence="3">
    <location>
        <begin position="1"/>
        <end position="37"/>
    </location>
</feature>
<feature type="compositionally biased region" description="Low complexity" evidence="3">
    <location>
        <begin position="1016"/>
        <end position="1026"/>
    </location>
</feature>
<feature type="compositionally biased region" description="Pro residues" evidence="3">
    <location>
        <begin position="12"/>
        <end position="27"/>
    </location>
</feature>
<evidence type="ECO:0000256" key="3">
    <source>
        <dbReference type="SAM" id="MobiDB-lite"/>
    </source>
</evidence>
<gene>
    <name evidence="5" type="ORF">Tci_030406</name>
</gene>
<dbReference type="AlphaFoldDB" id="A0A6L2L9L7"/>
<reference evidence="5" key="1">
    <citation type="journal article" date="2019" name="Sci. Rep.">
        <title>Draft genome of Tanacetum cinerariifolium, the natural source of mosquito coil.</title>
        <authorList>
            <person name="Yamashiro T."/>
            <person name="Shiraishi A."/>
            <person name="Satake H."/>
            <person name="Nakayama K."/>
        </authorList>
    </citation>
    <scope>NUCLEOTIDE SEQUENCE</scope>
</reference>
<dbReference type="GO" id="GO:0003676">
    <property type="term" value="F:nucleic acid binding"/>
    <property type="evidence" value="ECO:0007669"/>
    <property type="project" value="InterPro"/>
</dbReference>
<comment type="caution">
    <text evidence="5">The sequence shown here is derived from an EMBL/GenBank/DDBJ whole genome shotgun (WGS) entry which is preliminary data.</text>
</comment>
<feature type="region of interest" description="Disordered" evidence="3">
    <location>
        <begin position="610"/>
        <end position="647"/>
    </location>
</feature>
<name>A0A6L2L9L7_TANCI</name>
<feature type="compositionally biased region" description="Low complexity" evidence="3">
    <location>
        <begin position="1"/>
        <end position="11"/>
    </location>
</feature>
<organism evidence="5">
    <name type="scientific">Tanacetum cinerariifolium</name>
    <name type="common">Dalmatian daisy</name>
    <name type="synonym">Chrysanthemum cinerariifolium</name>
    <dbReference type="NCBI Taxonomy" id="118510"/>
    <lineage>
        <taxon>Eukaryota</taxon>
        <taxon>Viridiplantae</taxon>
        <taxon>Streptophyta</taxon>
        <taxon>Embryophyta</taxon>
        <taxon>Tracheophyta</taxon>
        <taxon>Spermatophyta</taxon>
        <taxon>Magnoliopsida</taxon>
        <taxon>eudicotyledons</taxon>
        <taxon>Gunneridae</taxon>
        <taxon>Pentapetalae</taxon>
        <taxon>asterids</taxon>
        <taxon>campanulids</taxon>
        <taxon>Asterales</taxon>
        <taxon>Asteraceae</taxon>
        <taxon>Asteroideae</taxon>
        <taxon>Anthemideae</taxon>
        <taxon>Anthemidinae</taxon>
        <taxon>Tanacetum</taxon>
    </lineage>
</organism>
<dbReference type="Gene3D" id="4.10.60.10">
    <property type="entry name" value="Zinc finger, CCHC-type"/>
    <property type="match status" value="1"/>
</dbReference>
<sequence>MSIPHNNHGPSPAGPPPQNNNGPPPVVRPNGPAPDFRSMEELCQLPINGRGRPISSTPIQIDTFYNGLTINTTTGGTFMKKRLEESYDLIENMIAYHNHWDTSATRDETSRTISSTTTFESPEKTTMRTEMKNDFETSMAKQHNELKNMMTSFIQMHSPSGSGSLPSNTVANPRGDLKAITTRSGVAYEGSLISPTSFSLSKEVEREPEVTKDKEQSTSSEKLTLRVNDEAITFKVGHTSRYSNNYYEESVNHINVIDVACEEYAQEVLGFSDSSTSGNPSPSDPIIATSSPSFIPFKVSDFILEEIETFLRIPDELSTLVDDFDPEGDTALIEKLLNEDLSLNLHLIKNEDLKQVDVTMTMPSIEEPTKLELKDLPPHPEYAFLKGTNKLPIIISKELKDEEKATLLKVLKSHKHAITWKISNIKGIDPRFSTNKILMEDDFKPVVQHQRRVNPKIHEVIKKEVIKLLGARLIYPISDSLWDTKPYTRLRSSRSIQLRSTSGIRASGEYDLWLMRIEQYLLMTDYSLWEVIKNGNKVLKRIVGTSEKTYEPTSTEEKLDRRNEMKARGTLLQKLISQLKIQGERNKAELKTISLDDLYKILKIYEPELSGSSNTNQNPQNMAFISSNSTSSTNEADTTTSRVSTAPTQEDVKQIYIDDLEEMDLHWEMAMLTVRDRRFMQRTCSNMDMNGRRIGFDKSKVECFNCHKNGHFARECRALKNQDNRGRVYERKTVLVESLTENALIAQDGIGGYDWSYQHEEEIPTNYEFMALTSSCSFSSFESEVDSCSESCMKAYANLKEQYDSLTSDYKKSQYNLLSYKEDLQSVEERLVHYKKNEAVLTDKINVLNLKVKLRDKVLTEYTKNLEKAKKERDELKVTLEKPHNSSKALNNLLDSQVSDKSKAGLGYKCNPQQKEYKEKGVIDTDGKGRIAGKGKIKTGNLDFDDVYFSKENLVVVQDDTKKALEQEYILIPICITDPLLSQGSKDSTMDAGKKAPEVDECEALDNGNGYLQTGQNRSQNRQSRAQNRKATTSSSLNHLLEEFAVELALITFPSGNDDLPFDIESDLKEIEYLLNHDPIKEMDSILKDLINECNLANLNDNLVDTMPKMFTDEHALDYSSPPLYDEYDDLFKVESDTEYVYDDLFDSKEDEIKEYKLLIYELDPLRSSDFLLSPEYDSFLFEDFFRAISHASLILEDFDPPLSLYELPFHKEVLRNSWILKTCACGFVLRSPDLHILSFILGIQYPNLID</sequence>
<dbReference type="GO" id="GO:0008270">
    <property type="term" value="F:zinc ion binding"/>
    <property type="evidence" value="ECO:0007669"/>
    <property type="project" value="UniProtKB-KW"/>
</dbReference>
<feature type="compositionally biased region" description="Basic and acidic residues" evidence="3">
    <location>
        <begin position="202"/>
        <end position="216"/>
    </location>
</feature>
<feature type="domain" description="CCHC-type" evidence="4">
    <location>
        <begin position="703"/>
        <end position="717"/>
    </location>
</feature>
<keyword evidence="1" id="KW-0863">Zinc-finger</keyword>
<keyword evidence="1" id="KW-0862">Zinc</keyword>